<dbReference type="Gene3D" id="1.10.10.10">
    <property type="entry name" value="Winged helix-like DNA-binding domain superfamily/Winged helix DNA-binding domain"/>
    <property type="match status" value="1"/>
</dbReference>
<dbReference type="GO" id="GO:0006260">
    <property type="term" value="P:DNA replication"/>
    <property type="evidence" value="ECO:0007669"/>
    <property type="project" value="UniProtKB-UniRule"/>
</dbReference>
<dbReference type="GO" id="GO:0006281">
    <property type="term" value="P:DNA repair"/>
    <property type="evidence" value="ECO:0007669"/>
    <property type="project" value="UniProtKB-UniRule"/>
</dbReference>
<sequence length="200" mass="22296">MSLDQLTPRQREVFDFIRDLICNRGYGPTVREIGENFSINSPNGVMCHLKALEKKGLITREPNMSRAIQLTEASREEEGIPLVGHVAAGSLTEAIEQAERFSFEDWFPAKKNQFALRVRGDSMIEAQIADGDVVIVRRTKTAYKGDIVVAITDEGEATLKYWFPESNRIRLQPANASMKPIYSKTAQVLGVVTGVVRQVG</sequence>
<organism evidence="16 17">
    <name type="scientific">Posidoniimonas polymericola</name>
    <dbReference type="NCBI Taxonomy" id="2528002"/>
    <lineage>
        <taxon>Bacteria</taxon>
        <taxon>Pseudomonadati</taxon>
        <taxon>Planctomycetota</taxon>
        <taxon>Planctomycetia</taxon>
        <taxon>Pirellulales</taxon>
        <taxon>Lacipirellulaceae</taxon>
        <taxon>Posidoniimonas</taxon>
    </lineage>
</organism>
<evidence type="ECO:0000256" key="2">
    <source>
        <dbReference type="ARBA" id="ARBA00022491"/>
    </source>
</evidence>
<comment type="caution">
    <text evidence="16">The sequence shown here is derived from an EMBL/GenBank/DDBJ whole genome shotgun (WGS) entry which is preliminary data.</text>
</comment>
<dbReference type="OrthoDB" id="9802364at2"/>
<dbReference type="InterPro" id="IPR036388">
    <property type="entry name" value="WH-like_DNA-bd_sf"/>
</dbReference>
<evidence type="ECO:0000256" key="6">
    <source>
        <dbReference type="ARBA" id="ARBA00022813"/>
    </source>
</evidence>
<dbReference type="SUPFAM" id="SSF46785">
    <property type="entry name" value="Winged helix' DNA-binding domain"/>
    <property type="match status" value="1"/>
</dbReference>
<keyword evidence="4 12" id="KW-0227">DNA damage</keyword>
<feature type="DNA-binding region" description="H-T-H motif" evidence="12">
    <location>
        <begin position="30"/>
        <end position="50"/>
    </location>
</feature>
<protein>
    <recommendedName>
        <fullName evidence="12">LexA repressor</fullName>
        <ecNumber evidence="12">3.4.21.88</ecNumber>
    </recommendedName>
</protein>
<dbReference type="GO" id="GO:0009432">
    <property type="term" value="P:SOS response"/>
    <property type="evidence" value="ECO:0007669"/>
    <property type="project" value="UniProtKB-UniRule"/>
</dbReference>
<dbReference type="GO" id="GO:0006508">
    <property type="term" value="P:proteolysis"/>
    <property type="evidence" value="ECO:0007669"/>
    <property type="project" value="InterPro"/>
</dbReference>
<dbReference type="Gene3D" id="2.10.109.10">
    <property type="entry name" value="Umud Fragment, subunit A"/>
    <property type="match status" value="1"/>
</dbReference>
<dbReference type="PANTHER" id="PTHR33516">
    <property type="entry name" value="LEXA REPRESSOR"/>
    <property type="match status" value="1"/>
</dbReference>
<evidence type="ECO:0000256" key="7">
    <source>
        <dbReference type="ARBA" id="ARBA00023015"/>
    </source>
</evidence>
<dbReference type="AlphaFoldDB" id="A0A5C5YD45"/>
<keyword evidence="10 12" id="KW-0234">DNA repair</keyword>
<dbReference type="InterPro" id="IPR039418">
    <property type="entry name" value="LexA-like"/>
</dbReference>
<dbReference type="InterPro" id="IPR036286">
    <property type="entry name" value="LexA/Signal_pep-like_sf"/>
</dbReference>
<gene>
    <name evidence="12 16" type="primary">lexA</name>
    <name evidence="16" type="ORF">Pla123a_40020</name>
</gene>
<keyword evidence="6 12" id="KW-0068">Autocatalytic cleavage</keyword>
<keyword evidence="8 12" id="KW-0238">DNA-binding</keyword>
<name>A0A5C5YD45_9BACT</name>
<evidence type="ECO:0000259" key="14">
    <source>
        <dbReference type="Pfam" id="PF00717"/>
    </source>
</evidence>
<dbReference type="HAMAP" id="MF_00015">
    <property type="entry name" value="LexA"/>
    <property type="match status" value="1"/>
</dbReference>
<feature type="site" description="Cleavage; by autolysis" evidence="12">
    <location>
        <begin position="88"/>
        <end position="89"/>
    </location>
</feature>
<evidence type="ECO:0000256" key="3">
    <source>
        <dbReference type="ARBA" id="ARBA00022705"/>
    </source>
</evidence>
<evidence type="ECO:0000256" key="8">
    <source>
        <dbReference type="ARBA" id="ARBA00023125"/>
    </source>
</evidence>
<dbReference type="PRINTS" id="PR00726">
    <property type="entry name" value="LEXASERPTASE"/>
</dbReference>
<evidence type="ECO:0000256" key="10">
    <source>
        <dbReference type="ARBA" id="ARBA00023204"/>
    </source>
</evidence>
<dbReference type="GO" id="GO:0004252">
    <property type="term" value="F:serine-type endopeptidase activity"/>
    <property type="evidence" value="ECO:0007669"/>
    <property type="project" value="UniProtKB-UniRule"/>
</dbReference>
<evidence type="ECO:0000256" key="4">
    <source>
        <dbReference type="ARBA" id="ARBA00022763"/>
    </source>
</evidence>
<dbReference type="RefSeq" id="WP_146590224.1">
    <property type="nucleotide sequence ID" value="NZ_SJPO01000011.1"/>
</dbReference>
<comment type="function">
    <text evidence="12">Represses a number of genes involved in the response to DNA damage (SOS response), including recA and lexA. In the presence of single-stranded DNA, RecA interacts with LexA causing an autocatalytic cleavage which disrupts the DNA-binding part of LexA, leading to derepression of the SOS regulon and eventually DNA repair.</text>
</comment>
<comment type="subunit">
    <text evidence="12">Homodimer.</text>
</comment>
<evidence type="ECO:0000313" key="16">
    <source>
        <dbReference type="EMBL" id="TWT72703.1"/>
    </source>
</evidence>
<proteinExistence type="inferred from homology"/>
<keyword evidence="17" id="KW-1185">Reference proteome</keyword>
<feature type="active site" description="For autocatalytic cleavage activity" evidence="12">
    <location>
        <position position="160"/>
    </location>
</feature>
<dbReference type="Proteomes" id="UP000318478">
    <property type="component" value="Unassembled WGS sequence"/>
</dbReference>
<dbReference type="EMBL" id="SJPO01000011">
    <property type="protein sequence ID" value="TWT72703.1"/>
    <property type="molecule type" value="Genomic_DNA"/>
</dbReference>
<dbReference type="Pfam" id="PF00717">
    <property type="entry name" value="Peptidase_S24"/>
    <property type="match status" value="1"/>
</dbReference>
<comment type="similarity">
    <text evidence="1 12 13">Belongs to the peptidase S24 family.</text>
</comment>
<dbReference type="FunFam" id="1.10.10.10:FF:000009">
    <property type="entry name" value="LexA repressor"/>
    <property type="match status" value="1"/>
</dbReference>
<keyword evidence="9 12" id="KW-0804">Transcription</keyword>
<keyword evidence="3 12" id="KW-0235">DNA replication</keyword>
<keyword evidence="7 12" id="KW-0805">Transcription regulation</keyword>
<dbReference type="InterPro" id="IPR050077">
    <property type="entry name" value="LexA_repressor"/>
</dbReference>
<dbReference type="NCBIfam" id="TIGR00498">
    <property type="entry name" value="lexA"/>
    <property type="match status" value="1"/>
</dbReference>
<evidence type="ECO:0000259" key="15">
    <source>
        <dbReference type="Pfam" id="PF01726"/>
    </source>
</evidence>
<keyword evidence="2 12" id="KW-0678">Repressor</keyword>
<evidence type="ECO:0000256" key="1">
    <source>
        <dbReference type="ARBA" id="ARBA00007484"/>
    </source>
</evidence>
<dbReference type="InterPro" id="IPR006197">
    <property type="entry name" value="Peptidase_S24_LexA"/>
</dbReference>
<dbReference type="Pfam" id="PF01726">
    <property type="entry name" value="LexA_DNA_bind"/>
    <property type="match status" value="1"/>
</dbReference>
<dbReference type="InterPro" id="IPR036390">
    <property type="entry name" value="WH_DNA-bd_sf"/>
</dbReference>
<dbReference type="PANTHER" id="PTHR33516:SF2">
    <property type="entry name" value="LEXA REPRESSOR-RELATED"/>
    <property type="match status" value="1"/>
</dbReference>
<keyword evidence="11 12" id="KW-0742">SOS response</keyword>
<evidence type="ECO:0000256" key="13">
    <source>
        <dbReference type="RuleBase" id="RU003991"/>
    </source>
</evidence>
<evidence type="ECO:0000256" key="11">
    <source>
        <dbReference type="ARBA" id="ARBA00023236"/>
    </source>
</evidence>
<accession>A0A5C5YD45</accession>
<feature type="active site" description="For autocatalytic cleavage activity" evidence="12">
    <location>
        <position position="122"/>
    </location>
</feature>
<feature type="domain" description="LexA repressor DNA-binding" evidence="15">
    <location>
        <begin position="5"/>
        <end position="67"/>
    </location>
</feature>
<dbReference type="CDD" id="cd06529">
    <property type="entry name" value="S24_LexA-like"/>
    <property type="match status" value="1"/>
</dbReference>
<comment type="catalytic activity">
    <reaction evidence="12">
        <text>Hydrolysis of Ala-|-Gly bond in repressor LexA.</text>
        <dbReference type="EC" id="3.4.21.88"/>
    </reaction>
</comment>
<dbReference type="InterPro" id="IPR006199">
    <property type="entry name" value="LexA_DNA-bd_dom"/>
</dbReference>
<dbReference type="GO" id="GO:0045892">
    <property type="term" value="P:negative regulation of DNA-templated transcription"/>
    <property type="evidence" value="ECO:0007669"/>
    <property type="project" value="UniProtKB-UniRule"/>
</dbReference>
<evidence type="ECO:0000313" key="17">
    <source>
        <dbReference type="Proteomes" id="UP000318478"/>
    </source>
</evidence>
<dbReference type="InterPro" id="IPR006200">
    <property type="entry name" value="LexA"/>
</dbReference>
<dbReference type="SUPFAM" id="SSF51306">
    <property type="entry name" value="LexA/Signal peptidase"/>
    <property type="match status" value="1"/>
</dbReference>
<dbReference type="EC" id="3.4.21.88" evidence="12"/>
<dbReference type="GO" id="GO:0003677">
    <property type="term" value="F:DNA binding"/>
    <property type="evidence" value="ECO:0007669"/>
    <property type="project" value="UniProtKB-UniRule"/>
</dbReference>
<dbReference type="InterPro" id="IPR015927">
    <property type="entry name" value="Peptidase_S24_S26A/B/C"/>
</dbReference>
<reference evidence="16 17" key="1">
    <citation type="submission" date="2019-02" db="EMBL/GenBank/DDBJ databases">
        <title>Deep-cultivation of Planctomycetes and their phenomic and genomic characterization uncovers novel biology.</title>
        <authorList>
            <person name="Wiegand S."/>
            <person name="Jogler M."/>
            <person name="Boedeker C."/>
            <person name="Pinto D."/>
            <person name="Vollmers J."/>
            <person name="Rivas-Marin E."/>
            <person name="Kohn T."/>
            <person name="Peeters S.H."/>
            <person name="Heuer A."/>
            <person name="Rast P."/>
            <person name="Oberbeckmann S."/>
            <person name="Bunk B."/>
            <person name="Jeske O."/>
            <person name="Meyerdierks A."/>
            <person name="Storesund J.E."/>
            <person name="Kallscheuer N."/>
            <person name="Luecker S."/>
            <person name="Lage O.M."/>
            <person name="Pohl T."/>
            <person name="Merkel B.J."/>
            <person name="Hornburger P."/>
            <person name="Mueller R.-W."/>
            <person name="Bruemmer F."/>
            <person name="Labrenz M."/>
            <person name="Spormann A.M."/>
            <person name="Op Den Camp H."/>
            <person name="Overmann J."/>
            <person name="Amann R."/>
            <person name="Jetten M.S.M."/>
            <person name="Mascher T."/>
            <person name="Medema M.H."/>
            <person name="Devos D.P."/>
            <person name="Kaster A.-K."/>
            <person name="Ovreas L."/>
            <person name="Rohde M."/>
            <person name="Galperin M.Y."/>
            <person name="Jogler C."/>
        </authorList>
    </citation>
    <scope>NUCLEOTIDE SEQUENCE [LARGE SCALE GENOMIC DNA]</scope>
    <source>
        <strain evidence="16 17">Pla123a</strain>
    </source>
</reference>
<evidence type="ECO:0000256" key="12">
    <source>
        <dbReference type="HAMAP-Rule" id="MF_00015"/>
    </source>
</evidence>
<evidence type="ECO:0000256" key="9">
    <source>
        <dbReference type="ARBA" id="ARBA00023163"/>
    </source>
</evidence>
<keyword evidence="5 12" id="KW-0378">Hydrolase</keyword>
<feature type="domain" description="Peptidase S24/S26A/S26B/S26C" evidence="14">
    <location>
        <begin position="81"/>
        <end position="192"/>
    </location>
</feature>
<evidence type="ECO:0000256" key="5">
    <source>
        <dbReference type="ARBA" id="ARBA00022801"/>
    </source>
</evidence>